<gene>
    <name evidence="14" type="primary">tyrR</name>
    <name evidence="14" type="ordered locus">PAJ_1346</name>
</gene>
<evidence type="ECO:0000256" key="1">
    <source>
        <dbReference type="ARBA" id="ARBA00004496"/>
    </source>
</evidence>
<evidence type="ECO:0000256" key="7">
    <source>
        <dbReference type="ARBA" id="ARBA00023015"/>
    </source>
</evidence>
<dbReference type="InterPro" id="IPR035965">
    <property type="entry name" value="PAS-like_dom_sf"/>
</dbReference>
<dbReference type="InterPro" id="IPR003593">
    <property type="entry name" value="AAA+_ATPase"/>
</dbReference>
<dbReference type="SUPFAM" id="SSF52540">
    <property type="entry name" value="P-loop containing nucleoside triphosphate hydrolases"/>
    <property type="match status" value="1"/>
</dbReference>
<dbReference type="PANTHER" id="PTHR32071:SF3">
    <property type="entry name" value="HTH-TYPE TRANSCRIPTIONAL REGULATORY PROTEIN TYRR"/>
    <property type="match status" value="1"/>
</dbReference>
<dbReference type="GO" id="GO:0006355">
    <property type="term" value="P:regulation of DNA-templated transcription"/>
    <property type="evidence" value="ECO:0007669"/>
    <property type="project" value="InterPro"/>
</dbReference>
<dbReference type="InterPro" id="IPR000014">
    <property type="entry name" value="PAS"/>
</dbReference>
<dbReference type="PROSITE" id="PS00676">
    <property type="entry name" value="SIGMA54_INTERACT_2"/>
    <property type="match status" value="1"/>
</dbReference>
<dbReference type="InterPro" id="IPR002912">
    <property type="entry name" value="ACT_dom"/>
</dbReference>
<evidence type="ECO:0000313" key="15">
    <source>
        <dbReference type="Proteomes" id="UP000006690"/>
    </source>
</evidence>
<dbReference type="Gene3D" id="1.10.10.60">
    <property type="entry name" value="Homeodomain-like"/>
    <property type="match status" value="1"/>
</dbReference>
<dbReference type="PROSITE" id="PS51671">
    <property type="entry name" value="ACT"/>
    <property type="match status" value="1"/>
</dbReference>
<dbReference type="PANTHER" id="PTHR32071">
    <property type="entry name" value="TRANSCRIPTIONAL REGULATORY PROTEIN"/>
    <property type="match status" value="1"/>
</dbReference>
<dbReference type="SMART" id="SM00091">
    <property type="entry name" value="PAS"/>
    <property type="match status" value="1"/>
</dbReference>
<feature type="domain" description="ACT" evidence="13">
    <location>
        <begin position="48"/>
        <end position="118"/>
    </location>
</feature>
<dbReference type="InterPro" id="IPR025943">
    <property type="entry name" value="Sigma_54_int_dom_ATP-bd_2"/>
</dbReference>
<dbReference type="GO" id="GO:0005737">
    <property type="term" value="C:cytoplasm"/>
    <property type="evidence" value="ECO:0007669"/>
    <property type="project" value="UniProtKB-SubCell"/>
</dbReference>
<dbReference type="eggNOG" id="COG3283">
    <property type="taxonomic scope" value="Bacteria"/>
</dbReference>
<evidence type="ECO:0000256" key="4">
    <source>
        <dbReference type="ARBA" id="ARBA00022741"/>
    </source>
</evidence>
<accession>A0A0H3KWH3</accession>
<dbReference type="Pfam" id="PF18024">
    <property type="entry name" value="HTH_50"/>
    <property type="match status" value="1"/>
</dbReference>
<dbReference type="Gene3D" id="1.10.8.60">
    <property type="match status" value="1"/>
</dbReference>
<dbReference type="NCBIfam" id="NF008085">
    <property type="entry name" value="PRK10820.1"/>
    <property type="match status" value="1"/>
</dbReference>
<dbReference type="GO" id="GO:0003677">
    <property type="term" value="F:DNA binding"/>
    <property type="evidence" value="ECO:0007669"/>
    <property type="project" value="UniProtKB-KW"/>
</dbReference>
<name>A0A0H3KWH3_PANAA</name>
<evidence type="ECO:0000256" key="6">
    <source>
        <dbReference type="ARBA" id="ARBA00022840"/>
    </source>
</evidence>
<keyword evidence="5" id="KW-0058">Aromatic hydrocarbons catabolism</keyword>
<dbReference type="NCBIfam" id="TIGR04381">
    <property type="entry name" value="HTH_TypR"/>
    <property type="match status" value="1"/>
</dbReference>
<dbReference type="FunFam" id="3.40.50.300:FF:000006">
    <property type="entry name" value="DNA-binding transcriptional regulator NtrC"/>
    <property type="match status" value="1"/>
</dbReference>
<dbReference type="Pfam" id="PF25601">
    <property type="entry name" value="AAA_lid_14"/>
    <property type="match status" value="1"/>
</dbReference>
<dbReference type="SUPFAM" id="SSF55785">
    <property type="entry name" value="PYP-like sensor domain (PAS domain)"/>
    <property type="match status" value="1"/>
</dbReference>
<evidence type="ECO:0000256" key="5">
    <source>
        <dbReference type="ARBA" id="ARBA00022797"/>
    </source>
</evidence>
<dbReference type="KEGG" id="paj:PAJ_1346"/>
<keyword evidence="9" id="KW-0010">Activator</keyword>
<evidence type="ECO:0000259" key="12">
    <source>
        <dbReference type="PROSITE" id="PS50045"/>
    </source>
</evidence>
<comment type="subcellular location">
    <subcellularLocation>
        <location evidence="1">Cytoplasm</location>
    </subcellularLocation>
</comment>
<dbReference type="CDD" id="cd04877">
    <property type="entry name" value="ACT_TyrR"/>
    <property type="match status" value="1"/>
</dbReference>
<evidence type="ECO:0000256" key="11">
    <source>
        <dbReference type="ARBA" id="ARBA00029500"/>
    </source>
</evidence>
<evidence type="ECO:0000259" key="13">
    <source>
        <dbReference type="PROSITE" id="PS51671"/>
    </source>
</evidence>
<dbReference type="CDD" id="cd00009">
    <property type="entry name" value="AAA"/>
    <property type="match status" value="1"/>
</dbReference>
<dbReference type="InterPro" id="IPR009057">
    <property type="entry name" value="Homeodomain-like_sf"/>
</dbReference>
<dbReference type="InterPro" id="IPR058031">
    <property type="entry name" value="AAA_lid_NorR"/>
</dbReference>
<dbReference type="FunFam" id="1.10.10.60:FF:000112">
    <property type="entry name" value="TyrR family transcriptional regulator"/>
    <property type="match status" value="1"/>
</dbReference>
<dbReference type="InterPro" id="IPR030828">
    <property type="entry name" value="HTH_TyrR"/>
</dbReference>
<evidence type="ECO:0000256" key="9">
    <source>
        <dbReference type="ARBA" id="ARBA00023159"/>
    </source>
</evidence>
<dbReference type="Gene3D" id="3.40.50.300">
    <property type="entry name" value="P-loop containing nucleotide triphosphate hydrolases"/>
    <property type="match status" value="1"/>
</dbReference>
<dbReference type="Proteomes" id="UP000006690">
    <property type="component" value="Chromosome"/>
</dbReference>
<dbReference type="Pfam" id="PF00158">
    <property type="entry name" value="Sigma54_activat"/>
    <property type="match status" value="1"/>
</dbReference>
<dbReference type="Gene3D" id="3.30.70.260">
    <property type="match status" value="1"/>
</dbReference>
<keyword evidence="3" id="KW-0678">Repressor</keyword>
<feature type="domain" description="Sigma-54 factor interaction" evidence="12">
    <location>
        <begin position="253"/>
        <end position="482"/>
    </location>
</feature>
<dbReference type="PROSITE" id="PS50045">
    <property type="entry name" value="SIGMA54_INTERACT_4"/>
    <property type="match status" value="1"/>
</dbReference>
<organism evidence="14 15">
    <name type="scientific">Pantoea ananatis (strain AJ13355)</name>
    <dbReference type="NCBI Taxonomy" id="932677"/>
    <lineage>
        <taxon>Bacteria</taxon>
        <taxon>Pseudomonadati</taxon>
        <taxon>Pseudomonadota</taxon>
        <taxon>Gammaproteobacteria</taxon>
        <taxon>Enterobacterales</taxon>
        <taxon>Erwiniaceae</taxon>
        <taxon>Pantoea</taxon>
    </lineage>
</organism>
<keyword evidence="8" id="KW-0238">DNA-binding</keyword>
<dbReference type="InterPro" id="IPR045865">
    <property type="entry name" value="ACT-like_dom_sf"/>
</dbReference>
<evidence type="ECO:0000256" key="2">
    <source>
        <dbReference type="ARBA" id="ARBA00022490"/>
    </source>
</evidence>
<dbReference type="InterPro" id="IPR025662">
    <property type="entry name" value="Sigma_54_int_dom_ATP-bd_1"/>
</dbReference>
<dbReference type="GO" id="GO:0005524">
    <property type="term" value="F:ATP binding"/>
    <property type="evidence" value="ECO:0007669"/>
    <property type="project" value="UniProtKB-KW"/>
</dbReference>
<dbReference type="Gene3D" id="3.30.450.20">
    <property type="entry name" value="PAS domain"/>
    <property type="match status" value="1"/>
</dbReference>
<dbReference type="HOGENOM" id="CLU_000445_8_2_6"/>
<dbReference type="PROSITE" id="PS00675">
    <property type="entry name" value="SIGMA54_INTERACT_1"/>
    <property type="match status" value="1"/>
</dbReference>
<dbReference type="SUPFAM" id="SSF55021">
    <property type="entry name" value="ACT-like"/>
    <property type="match status" value="1"/>
</dbReference>
<protein>
    <recommendedName>
        <fullName evidence="11">HTH-type transcriptional regulatory protein TyrR</fullName>
    </recommendedName>
</protein>
<keyword evidence="4" id="KW-0547">Nucleotide-binding</keyword>
<proteinExistence type="predicted"/>
<keyword evidence="6" id="KW-0067">ATP-binding</keyword>
<evidence type="ECO:0000313" key="14">
    <source>
        <dbReference type="EMBL" id="BAK11426.1"/>
    </source>
</evidence>
<evidence type="ECO:0000256" key="10">
    <source>
        <dbReference type="ARBA" id="ARBA00023163"/>
    </source>
</evidence>
<sequence length="567" mass="64133">MARRVRGMFKKNALALTLSTFPDSPLSADGLFSVLSRHIKRIKAHAMRLEVFCQDRIGLARELLDLLVARSIDLRGIEVAASGRIYLNFSTLEFEQFSNLMAEIRRTPGVTDVRTVPYMPSEREHRVLSALLVAMPEPVFSVDLRTKVELANPAAQNLFNLDENKIRNFTADHLINGFNFARWLESERVQAQAQHVVIEGRDFLMEAHPIYLSEDNDQADQLVGAMVMLKSTARMGRQLQNLVVTDETEFDHIVAVTPRMRQVVEQARKLAMHDAPLLIIGDTGTGKDMLARACHLRSARGKMPFLALNCASLPDDVAESELFGHAAGAYPNALEGKKGFFEQANGGSVLLDEIGEMSPTMQTKLLRFLNDGTFRRVGEEHEVHVNVRVICATQKNLFELVQRGEFREDLFYRLNVLTLNLPPLRERVQDIMPLTEMFVARFADEQGIPRPRLSSQLNAFLMRYNWPGNVRQLKNALYRALTQLEGHELRPQDIVLPEQALDVSLGEEAMEGTLDQITSRFERSILTRLYLSYPSTRKLAKRLGVSHTAIANKLREYGLGQKRGDNE</sequence>
<dbReference type="EMBL" id="AP012032">
    <property type="protein sequence ID" value="BAK11426.1"/>
    <property type="molecule type" value="Genomic_DNA"/>
</dbReference>
<dbReference type="InterPro" id="IPR025944">
    <property type="entry name" value="Sigma_54_int_dom_CS"/>
</dbReference>
<evidence type="ECO:0000256" key="3">
    <source>
        <dbReference type="ARBA" id="ARBA00022491"/>
    </source>
</evidence>
<reference evidence="15" key="1">
    <citation type="journal article" date="2012" name="Appl. Microbiol. Biotechnol.">
        <title>The complete genome sequence of Pantoea ananatis AJ13355, an organism with great biotechnological potential.</title>
        <authorList>
            <person name="Hara Y."/>
            <person name="Kadotani N."/>
            <person name="Izui H."/>
            <person name="Katashkina J.I."/>
            <person name="Kuvaeva T.M."/>
            <person name="Andreeva I.G."/>
            <person name="Golubeva L.I."/>
            <person name="Malko D.B."/>
            <person name="Makeev V.J."/>
            <person name="Mashko S.V."/>
            <person name="Kozlov Y.I."/>
        </authorList>
    </citation>
    <scope>NUCLEOTIDE SEQUENCE [LARGE SCALE GENOMIC DNA]</scope>
    <source>
        <strain evidence="15">AJ13355</strain>
    </source>
</reference>
<dbReference type="SMART" id="SM00382">
    <property type="entry name" value="AAA"/>
    <property type="match status" value="1"/>
</dbReference>
<dbReference type="InterPro" id="IPR002078">
    <property type="entry name" value="Sigma_54_int"/>
</dbReference>
<keyword evidence="7" id="KW-0805">Transcription regulation</keyword>
<dbReference type="SUPFAM" id="SSF46689">
    <property type="entry name" value="Homeodomain-like"/>
    <property type="match status" value="1"/>
</dbReference>
<dbReference type="AlphaFoldDB" id="A0A0H3KWH3"/>
<keyword evidence="10" id="KW-0804">Transcription</keyword>
<evidence type="ECO:0000256" key="8">
    <source>
        <dbReference type="ARBA" id="ARBA00023125"/>
    </source>
</evidence>
<dbReference type="InterPro" id="IPR027417">
    <property type="entry name" value="P-loop_NTPase"/>
</dbReference>
<keyword evidence="2" id="KW-0963">Cytoplasm</keyword>
<dbReference type="PATRIC" id="fig|932677.3.peg.1569"/>
<dbReference type="PROSITE" id="PS00688">
    <property type="entry name" value="SIGMA54_INTERACT_3"/>
    <property type="match status" value="1"/>
</dbReference>